<gene>
    <name evidence="2" type="ORF">SEMRO_167_G074510.1</name>
</gene>
<comment type="caution">
    <text evidence="2">The sequence shown here is derived from an EMBL/GenBank/DDBJ whole genome shotgun (WGS) entry which is preliminary data.</text>
</comment>
<keyword evidence="3" id="KW-1185">Reference proteome</keyword>
<accession>A0A9N8DML6</accession>
<evidence type="ECO:0000256" key="1">
    <source>
        <dbReference type="SAM" id="MobiDB-lite"/>
    </source>
</evidence>
<evidence type="ECO:0000313" key="3">
    <source>
        <dbReference type="Proteomes" id="UP001153069"/>
    </source>
</evidence>
<dbReference type="Proteomes" id="UP001153069">
    <property type="component" value="Unassembled WGS sequence"/>
</dbReference>
<evidence type="ECO:0000313" key="2">
    <source>
        <dbReference type="EMBL" id="CAB9503489.1"/>
    </source>
</evidence>
<name>A0A9N8DML6_9STRA</name>
<dbReference type="EMBL" id="CAICTM010000166">
    <property type="protein sequence ID" value="CAB9503489.1"/>
    <property type="molecule type" value="Genomic_DNA"/>
</dbReference>
<dbReference type="AlphaFoldDB" id="A0A9N8DML6"/>
<proteinExistence type="predicted"/>
<protein>
    <submittedName>
        <fullName evidence="2">Uncharacterized protein</fullName>
    </submittedName>
</protein>
<organism evidence="2 3">
    <name type="scientific">Seminavis robusta</name>
    <dbReference type="NCBI Taxonomy" id="568900"/>
    <lineage>
        <taxon>Eukaryota</taxon>
        <taxon>Sar</taxon>
        <taxon>Stramenopiles</taxon>
        <taxon>Ochrophyta</taxon>
        <taxon>Bacillariophyta</taxon>
        <taxon>Bacillariophyceae</taxon>
        <taxon>Bacillariophycidae</taxon>
        <taxon>Naviculales</taxon>
        <taxon>Naviculaceae</taxon>
        <taxon>Seminavis</taxon>
    </lineage>
</organism>
<sequence length="129" mass="14967">MDSFNHGFPQKWNRIESNRIVVDLPPVDKESQSNRGVRCTNKPPSFLTINRHHDKIMLNSFRTLQSNLLEEDDWNEEREERRNLLDGSALQPCSFAAQEPDPKGPKGTQGSKILPKLFPRIYLNQRSDH</sequence>
<feature type="region of interest" description="Disordered" evidence="1">
    <location>
        <begin position="72"/>
        <end position="116"/>
    </location>
</feature>
<reference evidence="2" key="1">
    <citation type="submission" date="2020-06" db="EMBL/GenBank/DDBJ databases">
        <authorList>
            <consortium name="Plant Systems Biology data submission"/>
        </authorList>
    </citation>
    <scope>NUCLEOTIDE SEQUENCE</scope>
    <source>
        <strain evidence="2">D6</strain>
    </source>
</reference>